<evidence type="ECO:0000313" key="4">
    <source>
        <dbReference type="Proteomes" id="UP001152797"/>
    </source>
</evidence>
<comment type="caution">
    <text evidence="1">The sequence shown here is derived from an EMBL/GenBank/DDBJ whole genome shotgun (WGS) entry which is preliminary data.</text>
</comment>
<protein>
    <submittedName>
        <fullName evidence="3">Dimethylsulfonioproprionate lyase 3 (DMSP lyase 3) (Dimethylpropiothetin dethiomethylase 3)</fullName>
    </submittedName>
</protein>
<keyword evidence="4" id="KW-1185">Reference proteome</keyword>
<name>A0A9P1CDK1_9DINO</name>
<dbReference type="EMBL" id="CAMXCT010001390">
    <property type="protein sequence ID" value="CAI3989625.1"/>
    <property type="molecule type" value="Genomic_DNA"/>
</dbReference>
<organism evidence="1">
    <name type="scientific">Cladocopium goreaui</name>
    <dbReference type="NCBI Taxonomy" id="2562237"/>
    <lineage>
        <taxon>Eukaryota</taxon>
        <taxon>Sar</taxon>
        <taxon>Alveolata</taxon>
        <taxon>Dinophyceae</taxon>
        <taxon>Suessiales</taxon>
        <taxon>Symbiodiniaceae</taxon>
        <taxon>Cladocopium</taxon>
    </lineage>
</organism>
<dbReference type="Proteomes" id="UP001152797">
    <property type="component" value="Unassembled WGS sequence"/>
</dbReference>
<proteinExistence type="predicted"/>
<reference evidence="2" key="2">
    <citation type="submission" date="2024-04" db="EMBL/GenBank/DDBJ databases">
        <authorList>
            <person name="Chen Y."/>
            <person name="Shah S."/>
            <person name="Dougan E. K."/>
            <person name="Thang M."/>
            <person name="Chan C."/>
        </authorList>
    </citation>
    <scope>NUCLEOTIDE SEQUENCE [LARGE SCALE GENOMIC DNA]</scope>
</reference>
<sequence>MIRAILLECTELPPYADALRYHTGLPVWDAITAADFYVSAFQDNPRFGISDWQQEWDGEQEHYELGTHLTKASHVPLSNAYQINLVSTSLTQESGAPATEMAPAATATEQSWQSKVIRLDYNYPPAPGDIDFPGSYDYDVLFRVVPGFTFAMAQSGKLSEAVEQEFIDAVRWLERKGVSGITGDCGFMMAFQPLASAIASVPVFMSAMMQCPMISIAFDKYDKILILTANGDSLKPQKETLLKQCGFNVDDRRFMWAVAGDMAGMGDAETSCQELIVGCQDVPGFDAVAKGEKVRMQKFWWKSRAMNATNSAQVDVEYVTPGIVYMARKHRGLHGYLYRVCLECTELPPYADALRSETKLPVFDAITNADCRGGGRGRGAMVEKSSGKAMDFLPWKLQIRWKFLDFLQGKHANLQKIPENSDVFSIFSQRM</sequence>
<evidence type="ECO:0000313" key="2">
    <source>
        <dbReference type="EMBL" id="CAL1143000.1"/>
    </source>
</evidence>
<keyword evidence="3" id="KW-0456">Lyase</keyword>
<dbReference type="GO" id="GO:0016829">
    <property type="term" value="F:lyase activity"/>
    <property type="evidence" value="ECO:0007669"/>
    <property type="project" value="UniProtKB-KW"/>
</dbReference>
<accession>A0A9P1CDK1</accession>
<evidence type="ECO:0000313" key="3">
    <source>
        <dbReference type="EMBL" id="CAL4776937.1"/>
    </source>
</evidence>
<dbReference type="OrthoDB" id="412093at2759"/>
<gene>
    <name evidence="1" type="ORF">C1SCF055_LOCUS16685</name>
</gene>
<dbReference type="AlphaFoldDB" id="A0A9P1CDK1"/>
<dbReference type="EMBL" id="CAMXCT020001390">
    <property type="protein sequence ID" value="CAL1143000.1"/>
    <property type="molecule type" value="Genomic_DNA"/>
</dbReference>
<dbReference type="EMBL" id="CAMXCT030001390">
    <property type="protein sequence ID" value="CAL4776937.1"/>
    <property type="molecule type" value="Genomic_DNA"/>
</dbReference>
<evidence type="ECO:0000313" key="1">
    <source>
        <dbReference type="EMBL" id="CAI3989625.1"/>
    </source>
</evidence>
<reference evidence="1" key="1">
    <citation type="submission" date="2022-10" db="EMBL/GenBank/DDBJ databases">
        <authorList>
            <person name="Chen Y."/>
            <person name="Dougan E. K."/>
            <person name="Chan C."/>
            <person name="Rhodes N."/>
            <person name="Thang M."/>
        </authorList>
    </citation>
    <scope>NUCLEOTIDE SEQUENCE</scope>
</reference>